<dbReference type="InterPro" id="IPR011701">
    <property type="entry name" value="MFS"/>
</dbReference>
<feature type="transmembrane region" description="Helical" evidence="12">
    <location>
        <begin position="153"/>
        <end position="174"/>
    </location>
</feature>
<keyword evidence="4" id="KW-1003">Cell membrane</keyword>
<comment type="function">
    <text evidence="9">May be a proton symporter involved in the uptake of osmolytes such as proline and glycine betaine.</text>
</comment>
<dbReference type="PANTHER" id="PTHR43528:SF1">
    <property type="entry name" value="ALPHA-KETOGLUTARATE PERMEASE"/>
    <property type="match status" value="1"/>
</dbReference>
<dbReference type="OrthoDB" id="8953821at2"/>
<evidence type="ECO:0000256" key="11">
    <source>
        <dbReference type="SAM" id="MobiDB-lite"/>
    </source>
</evidence>
<dbReference type="EMBL" id="CP041765">
    <property type="protein sequence ID" value="QDQ98697.1"/>
    <property type="molecule type" value="Genomic_DNA"/>
</dbReference>
<dbReference type="GO" id="GO:0005886">
    <property type="term" value="C:plasma membrane"/>
    <property type="evidence" value="ECO:0007669"/>
    <property type="project" value="UniProtKB-SubCell"/>
</dbReference>
<name>A0A516X6J2_9ACTN</name>
<evidence type="ECO:0000256" key="4">
    <source>
        <dbReference type="ARBA" id="ARBA00022475"/>
    </source>
</evidence>
<keyword evidence="3" id="KW-0813">Transport</keyword>
<feature type="transmembrane region" description="Helical" evidence="12">
    <location>
        <begin position="379"/>
        <end position="400"/>
    </location>
</feature>
<dbReference type="PROSITE" id="PS50850">
    <property type="entry name" value="MFS"/>
    <property type="match status" value="1"/>
</dbReference>
<dbReference type="GO" id="GO:0015293">
    <property type="term" value="F:symporter activity"/>
    <property type="evidence" value="ECO:0007669"/>
    <property type="project" value="UniProtKB-KW"/>
</dbReference>
<reference evidence="14 15" key="2">
    <citation type="submission" date="2019-07" db="EMBL/GenBank/DDBJ databases">
        <authorList>
            <person name="Huang Y."/>
        </authorList>
    </citation>
    <scope>NUCLEOTIDE SEQUENCE [LARGE SCALE GENOMIC DNA]</scope>
    <source>
        <strain evidence="14 15">HY188</strain>
    </source>
</reference>
<feature type="transmembrane region" description="Helical" evidence="12">
    <location>
        <begin position="97"/>
        <end position="117"/>
    </location>
</feature>
<evidence type="ECO:0000259" key="13">
    <source>
        <dbReference type="PROSITE" id="PS50850"/>
    </source>
</evidence>
<proteinExistence type="inferred from homology"/>
<evidence type="ECO:0000256" key="2">
    <source>
        <dbReference type="ARBA" id="ARBA00008240"/>
    </source>
</evidence>
<feature type="transmembrane region" description="Helical" evidence="12">
    <location>
        <begin position="412"/>
        <end position="433"/>
    </location>
</feature>
<evidence type="ECO:0000256" key="12">
    <source>
        <dbReference type="SAM" id="Phobius"/>
    </source>
</evidence>
<evidence type="ECO:0000256" key="7">
    <source>
        <dbReference type="ARBA" id="ARBA00022989"/>
    </source>
</evidence>
<sequence length="489" mass="52050">MRTDAGLPDDADGTGAQGPRPGGASGGSETVPDGGVVATDEVTGTPDPETPEGRRLLRRVIAASAIGNATEWYDYGVFAATATYIGDAFFPGELSTLSTMLTFAISFVLRPIGGMIWGPIGDRIGRKAVLATTILLMSAATFLIAFIPSHASIGVAAPILLVLLRVIQGFSTGGEYGGAATFMAEYSPDKHRGKYGSFLEFGTLAGFVMGAAVVLICQTAMTEAAMGDWGWRIPFLIAAPLGLVGWYLRSKMSDTPVFTEAESSESTEMEGSAWQRMVDLVRDYRGPIFTMFGMVIALNVVQYTLLTYQPTYLENKIGMSEDSTTLLILIGELVMMAVIPFIGRWSDSTGRKPMWRASLISLFILAIPMYWLMGQGFGWALLGFAVLGLLYLPQLATISATFPAMFPTHVRYAGFALSYNVATAAFGGTAPFINDAAISGTGWDLFPALYMMIACVIGMVAVHFLRETAGCSIRGTGIPGAAPEPVAAR</sequence>
<organism evidence="14 15">
    <name type="scientific">Tomitella fengzijianii</name>
    <dbReference type="NCBI Taxonomy" id="2597660"/>
    <lineage>
        <taxon>Bacteria</taxon>
        <taxon>Bacillati</taxon>
        <taxon>Actinomycetota</taxon>
        <taxon>Actinomycetes</taxon>
        <taxon>Mycobacteriales</taxon>
        <taxon>Tomitella</taxon>
    </lineage>
</organism>
<feature type="region of interest" description="Disordered" evidence="11">
    <location>
        <begin position="1"/>
        <end position="52"/>
    </location>
</feature>
<feature type="transmembrane region" description="Helical" evidence="12">
    <location>
        <begin position="286"/>
        <end position="305"/>
    </location>
</feature>
<feature type="transmembrane region" description="Helical" evidence="12">
    <location>
        <begin position="354"/>
        <end position="373"/>
    </location>
</feature>
<evidence type="ECO:0000313" key="15">
    <source>
        <dbReference type="Proteomes" id="UP000317344"/>
    </source>
</evidence>
<evidence type="ECO:0000313" key="14">
    <source>
        <dbReference type="EMBL" id="QDQ98697.1"/>
    </source>
</evidence>
<dbReference type="InterPro" id="IPR051084">
    <property type="entry name" value="H+-coupled_symporters"/>
</dbReference>
<gene>
    <name evidence="14" type="ORF">FO059_16885</name>
</gene>
<dbReference type="PROSITE" id="PS00217">
    <property type="entry name" value="SUGAR_TRANSPORT_2"/>
    <property type="match status" value="1"/>
</dbReference>
<evidence type="ECO:0000256" key="10">
    <source>
        <dbReference type="ARBA" id="ARBA00039918"/>
    </source>
</evidence>
<keyword evidence="6" id="KW-0769">Symport</keyword>
<keyword evidence="7 12" id="KW-1133">Transmembrane helix</keyword>
<feature type="domain" description="Major facilitator superfamily (MFS) profile" evidence="13">
    <location>
        <begin position="60"/>
        <end position="470"/>
    </location>
</feature>
<reference evidence="14 15" key="1">
    <citation type="submission" date="2019-07" db="EMBL/GenBank/DDBJ databases">
        <title>Tomitella cavernea sp. nov., an actinomycete isolated from soil.</title>
        <authorList>
            <person name="Cheng J."/>
        </authorList>
    </citation>
    <scope>NUCLEOTIDE SEQUENCE [LARGE SCALE GENOMIC DNA]</scope>
    <source>
        <strain evidence="14 15">HY188</strain>
    </source>
</reference>
<comment type="similarity">
    <text evidence="2">Belongs to the major facilitator superfamily. Metabolite:H+ Symporter (MHS) family (TC 2.A.1.6) family.</text>
</comment>
<dbReference type="InterPro" id="IPR005829">
    <property type="entry name" value="Sugar_transporter_CS"/>
</dbReference>
<dbReference type="FunFam" id="1.20.1250.20:FF:000001">
    <property type="entry name" value="Dicarboxylate MFS transporter"/>
    <property type="match status" value="1"/>
</dbReference>
<dbReference type="Pfam" id="PF07690">
    <property type="entry name" value="MFS_1"/>
    <property type="match status" value="1"/>
</dbReference>
<feature type="transmembrane region" description="Helical" evidence="12">
    <location>
        <begin position="325"/>
        <end position="342"/>
    </location>
</feature>
<keyword evidence="8 12" id="KW-0472">Membrane</keyword>
<protein>
    <recommendedName>
        <fullName evidence="10">Putative proline/betaine transporter</fullName>
    </recommendedName>
</protein>
<feature type="transmembrane region" description="Helical" evidence="12">
    <location>
        <begin position="195"/>
        <end position="217"/>
    </location>
</feature>
<dbReference type="RefSeq" id="WP_143910102.1">
    <property type="nucleotide sequence ID" value="NZ_CP041765.1"/>
</dbReference>
<evidence type="ECO:0000256" key="5">
    <source>
        <dbReference type="ARBA" id="ARBA00022692"/>
    </source>
</evidence>
<dbReference type="Proteomes" id="UP000317344">
    <property type="component" value="Chromosome"/>
</dbReference>
<dbReference type="KEGG" id="toy:FO059_16885"/>
<evidence type="ECO:0000256" key="9">
    <source>
        <dbReference type="ARBA" id="ARBA00037295"/>
    </source>
</evidence>
<feature type="transmembrane region" description="Helical" evidence="12">
    <location>
        <begin position="445"/>
        <end position="465"/>
    </location>
</feature>
<evidence type="ECO:0000256" key="8">
    <source>
        <dbReference type="ARBA" id="ARBA00023136"/>
    </source>
</evidence>
<evidence type="ECO:0000256" key="6">
    <source>
        <dbReference type="ARBA" id="ARBA00022847"/>
    </source>
</evidence>
<accession>A0A516X6J2</accession>
<keyword evidence="5 12" id="KW-0812">Transmembrane</keyword>
<evidence type="ECO:0000256" key="1">
    <source>
        <dbReference type="ARBA" id="ARBA00004651"/>
    </source>
</evidence>
<dbReference type="InterPro" id="IPR020846">
    <property type="entry name" value="MFS_dom"/>
</dbReference>
<evidence type="ECO:0000256" key="3">
    <source>
        <dbReference type="ARBA" id="ARBA00022448"/>
    </source>
</evidence>
<dbReference type="AlphaFoldDB" id="A0A516X6J2"/>
<keyword evidence="15" id="KW-1185">Reference proteome</keyword>
<feature type="transmembrane region" description="Helical" evidence="12">
    <location>
        <begin position="229"/>
        <end position="248"/>
    </location>
</feature>
<dbReference type="SUPFAM" id="SSF103473">
    <property type="entry name" value="MFS general substrate transporter"/>
    <property type="match status" value="1"/>
</dbReference>
<feature type="transmembrane region" description="Helical" evidence="12">
    <location>
        <begin position="129"/>
        <end position="147"/>
    </location>
</feature>
<dbReference type="PANTHER" id="PTHR43528">
    <property type="entry name" value="ALPHA-KETOGLUTARATE PERMEASE"/>
    <property type="match status" value="1"/>
</dbReference>
<dbReference type="Gene3D" id="1.20.1250.20">
    <property type="entry name" value="MFS general substrate transporter like domains"/>
    <property type="match status" value="2"/>
</dbReference>
<comment type="subcellular location">
    <subcellularLocation>
        <location evidence="1">Cell membrane</location>
        <topology evidence="1">Multi-pass membrane protein</topology>
    </subcellularLocation>
</comment>
<dbReference type="InterPro" id="IPR036259">
    <property type="entry name" value="MFS_trans_sf"/>
</dbReference>